<evidence type="ECO:0000256" key="1">
    <source>
        <dbReference type="ARBA" id="ARBA00005525"/>
    </source>
</evidence>
<dbReference type="InterPro" id="IPR000304">
    <property type="entry name" value="Pyrroline-COOH_reductase"/>
</dbReference>
<sequence length="281" mass="30994">MKVGFIGTGSMGTTLIDALIQSGAVTPEQVIASNRTMDKVQCLASQHPGLQVSPSNVETVRLSDIVFLCIKPLEFKAVLKEIQHAAHPDLILVSITSPVLLEHLERQLPCKVAKIIPSITSYVRSGASLCMYGSRIQTKDRDLLERLMSSISQPLRIDEKYTRISSDLSSCGPAFIAYFLQRWIDAATEATGIGREEASRLACEMLLGTGKLLTEGGFTPEQLQQRVAVPGGITAEALRLMKEELADMFHQLIQVTHAKYEEDLKKIHSQFAGQEVNRPQY</sequence>
<evidence type="ECO:0000259" key="3">
    <source>
        <dbReference type="Pfam" id="PF03807"/>
    </source>
</evidence>
<dbReference type="InterPro" id="IPR053790">
    <property type="entry name" value="P5CR-like_CS"/>
</dbReference>
<evidence type="ECO:0000259" key="4">
    <source>
        <dbReference type="Pfam" id="PF14748"/>
    </source>
</evidence>
<dbReference type="InterPro" id="IPR028939">
    <property type="entry name" value="P5C_Rdtase_cat_N"/>
</dbReference>
<protein>
    <recommendedName>
        <fullName evidence="2">Pyrroline-5-carboxylate reductase</fullName>
        <shortName evidence="2">P5C reductase</shortName>
        <shortName evidence="2">P5CR</shortName>
        <ecNumber evidence="2">1.5.1.2</ecNumber>
    </recommendedName>
    <alternativeName>
        <fullName evidence="2">PCA reductase</fullName>
    </alternativeName>
</protein>
<gene>
    <name evidence="5" type="primary">comER</name>
    <name evidence="2" type="synonym">proC</name>
    <name evidence="5" type="ORF">WJ0W_004651</name>
</gene>
<dbReference type="Proteomes" id="UP001154322">
    <property type="component" value="Unassembled WGS sequence"/>
</dbReference>
<comment type="pathway">
    <text evidence="2">Amino-acid biosynthesis; L-proline biosynthesis; L-proline from L-glutamate 5-semialdehyde: step 1/1.</text>
</comment>
<proteinExistence type="inferred from homology"/>
<keyword evidence="2" id="KW-0560">Oxidoreductase</keyword>
<comment type="similarity">
    <text evidence="1 2">Belongs to the pyrroline-5-carboxylate reductase family.</text>
</comment>
<feature type="domain" description="Pyrroline-5-carboxylate reductase catalytic N-terminal" evidence="3">
    <location>
        <begin position="2"/>
        <end position="97"/>
    </location>
</feature>
<dbReference type="EMBL" id="CALYLO010000007">
    <property type="protein sequence ID" value="CAH8247417.1"/>
    <property type="molecule type" value="Genomic_DNA"/>
</dbReference>
<dbReference type="Pfam" id="PF03807">
    <property type="entry name" value="F420_oxidored"/>
    <property type="match status" value="1"/>
</dbReference>
<dbReference type="Gene3D" id="1.10.3730.10">
    <property type="entry name" value="ProC C-terminal domain-like"/>
    <property type="match status" value="1"/>
</dbReference>
<accession>A0ABM9G6Q9</accession>
<dbReference type="PANTHER" id="PTHR11645:SF51">
    <property type="entry name" value="COME OPERON PROTEIN 4"/>
    <property type="match status" value="1"/>
</dbReference>
<comment type="function">
    <text evidence="2">Catalyzes the reduction of 1-pyrroline-5-carboxylate (PCA) to L-proline.</text>
</comment>
<dbReference type="EC" id="1.5.1.2" evidence="2"/>
<dbReference type="PROSITE" id="PS00521">
    <property type="entry name" value="P5CR"/>
    <property type="match status" value="1"/>
</dbReference>
<feature type="domain" description="Pyrroline-5-carboxylate reductase dimerisation" evidence="4">
    <location>
        <begin position="159"/>
        <end position="262"/>
    </location>
</feature>
<dbReference type="InterPro" id="IPR036291">
    <property type="entry name" value="NAD(P)-bd_dom_sf"/>
</dbReference>
<dbReference type="PANTHER" id="PTHR11645">
    <property type="entry name" value="PYRROLINE-5-CARBOXYLATE REDUCTASE"/>
    <property type="match status" value="1"/>
</dbReference>
<comment type="subcellular location">
    <subcellularLocation>
        <location evidence="2">Cytoplasm</location>
    </subcellularLocation>
</comment>
<organism evidence="5 6">
    <name type="scientific">Paenibacillus melissococcoides</name>
    <dbReference type="NCBI Taxonomy" id="2912268"/>
    <lineage>
        <taxon>Bacteria</taxon>
        <taxon>Bacillati</taxon>
        <taxon>Bacillota</taxon>
        <taxon>Bacilli</taxon>
        <taxon>Bacillales</taxon>
        <taxon>Paenibacillaceae</taxon>
        <taxon>Paenibacillus</taxon>
    </lineage>
</organism>
<comment type="catalytic activity">
    <reaction evidence="2">
        <text>L-proline + NAD(+) = (S)-1-pyrroline-5-carboxylate + NADH + 2 H(+)</text>
        <dbReference type="Rhea" id="RHEA:14105"/>
        <dbReference type="ChEBI" id="CHEBI:15378"/>
        <dbReference type="ChEBI" id="CHEBI:17388"/>
        <dbReference type="ChEBI" id="CHEBI:57540"/>
        <dbReference type="ChEBI" id="CHEBI:57945"/>
        <dbReference type="ChEBI" id="CHEBI:60039"/>
        <dbReference type="EC" id="1.5.1.2"/>
    </reaction>
</comment>
<keyword evidence="2" id="KW-0028">Amino-acid biosynthesis</keyword>
<keyword evidence="2" id="KW-0641">Proline biosynthesis</keyword>
<dbReference type="Gene3D" id="3.40.50.720">
    <property type="entry name" value="NAD(P)-binding Rossmann-like Domain"/>
    <property type="match status" value="1"/>
</dbReference>
<dbReference type="Pfam" id="PF14748">
    <property type="entry name" value="P5CR_dimer"/>
    <property type="match status" value="1"/>
</dbReference>
<evidence type="ECO:0000313" key="6">
    <source>
        <dbReference type="Proteomes" id="UP001154322"/>
    </source>
</evidence>
<keyword evidence="6" id="KW-1185">Reference proteome</keyword>
<dbReference type="SUPFAM" id="SSF51735">
    <property type="entry name" value="NAD(P)-binding Rossmann-fold domains"/>
    <property type="match status" value="1"/>
</dbReference>
<evidence type="ECO:0000313" key="5">
    <source>
        <dbReference type="EMBL" id="CAH8247417.1"/>
    </source>
</evidence>
<dbReference type="SUPFAM" id="SSF48179">
    <property type="entry name" value="6-phosphogluconate dehydrogenase C-terminal domain-like"/>
    <property type="match status" value="1"/>
</dbReference>
<dbReference type="InterPro" id="IPR008927">
    <property type="entry name" value="6-PGluconate_DH-like_C_sf"/>
</dbReference>
<reference evidence="5" key="1">
    <citation type="submission" date="2022-06" db="EMBL/GenBank/DDBJ databases">
        <authorList>
            <person name="Dietemann V."/>
            <person name="Ory F."/>
            <person name="Dainat B."/>
            <person name="Oberhansli S."/>
        </authorList>
    </citation>
    <scope>NUCLEOTIDE SEQUENCE</scope>
    <source>
        <strain evidence="5">Ena-SAMPLE-TAB-26-04-2022-14:26:32:270-5432</strain>
    </source>
</reference>
<dbReference type="PIRSF" id="PIRSF000193">
    <property type="entry name" value="Pyrrol-5-carb_rd"/>
    <property type="match status" value="1"/>
</dbReference>
<comment type="catalytic activity">
    <reaction evidence="2">
        <text>L-proline + NADP(+) = (S)-1-pyrroline-5-carboxylate + NADPH + 2 H(+)</text>
        <dbReference type="Rhea" id="RHEA:14109"/>
        <dbReference type="ChEBI" id="CHEBI:15378"/>
        <dbReference type="ChEBI" id="CHEBI:17388"/>
        <dbReference type="ChEBI" id="CHEBI:57783"/>
        <dbReference type="ChEBI" id="CHEBI:58349"/>
        <dbReference type="ChEBI" id="CHEBI:60039"/>
        <dbReference type="EC" id="1.5.1.2"/>
    </reaction>
</comment>
<name>A0ABM9G6Q9_9BACL</name>
<dbReference type="NCBIfam" id="NF005814">
    <property type="entry name" value="PRK07680.1"/>
    <property type="match status" value="1"/>
</dbReference>
<comment type="caution">
    <text evidence="5">The sequence shown here is derived from an EMBL/GenBank/DDBJ whole genome shotgun (WGS) entry which is preliminary data.</text>
</comment>
<evidence type="ECO:0000256" key="2">
    <source>
        <dbReference type="HAMAP-Rule" id="MF_01925"/>
    </source>
</evidence>
<dbReference type="HAMAP" id="MF_01925">
    <property type="entry name" value="P5C_reductase"/>
    <property type="match status" value="1"/>
</dbReference>
<keyword evidence="2" id="KW-0963">Cytoplasm</keyword>
<keyword evidence="2" id="KW-0521">NADP</keyword>
<dbReference type="InterPro" id="IPR029036">
    <property type="entry name" value="P5CR_dimer"/>
</dbReference>